<dbReference type="InterPro" id="IPR036554">
    <property type="entry name" value="GHMP_kinase_C_sf"/>
</dbReference>
<evidence type="ECO:0000256" key="6">
    <source>
        <dbReference type="ARBA" id="ARBA00023144"/>
    </source>
</evidence>
<accession>A0A9X2KHP6</accession>
<dbReference type="InterPro" id="IPR020568">
    <property type="entry name" value="Ribosomal_Su5_D2-typ_SF"/>
</dbReference>
<dbReference type="EMBL" id="JANAFB010000008">
    <property type="protein sequence ID" value="MCP3425393.1"/>
    <property type="molecule type" value="Genomic_DNA"/>
</dbReference>
<feature type="region of interest" description="Disordered" evidence="7">
    <location>
        <begin position="310"/>
        <end position="370"/>
    </location>
</feature>
<dbReference type="PANTHER" id="PTHR10457">
    <property type="entry name" value="MEVALONATE KINASE/GALACTOKINASE"/>
    <property type="match status" value="1"/>
</dbReference>
<dbReference type="SUPFAM" id="SSF54211">
    <property type="entry name" value="Ribosomal protein S5 domain 2-like"/>
    <property type="match status" value="1"/>
</dbReference>
<dbReference type="PROSITE" id="PS00627">
    <property type="entry name" value="GHMP_KINASES_ATP"/>
    <property type="match status" value="1"/>
</dbReference>
<feature type="domain" description="GHMP kinase C-terminal" evidence="9">
    <location>
        <begin position="402"/>
        <end position="475"/>
    </location>
</feature>
<evidence type="ECO:0000259" key="8">
    <source>
        <dbReference type="Pfam" id="PF00288"/>
    </source>
</evidence>
<dbReference type="Proteomes" id="UP001139502">
    <property type="component" value="Unassembled WGS sequence"/>
</dbReference>
<dbReference type="InterPro" id="IPR013750">
    <property type="entry name" value="GHMP_kinase_C_dom"/>
</dbReference>
<feature type="region of interest" description="Disordered" evidence="7">
    <location>
        <begin position="160"/>
        <end position="187"/>
    </location>
</feature>
<protein>
    <submittedName>
        <fullName evidence="11">Galactokinase</fullName>
    </submittedName>
</protein>
<name>A0A9X2KHP6_9MICC</name>
<dbReference type="SUPFAM" id="SSF55060">
    <property type="entry name" value="GHMP Kinase, C-terminal domain"/>
    <property type="match status" value="1"/>
</dbReference>
<evidence type="ECO:0000313" key="11">
    <source>
        <dbReference type="EMBL" id="MCP3425393.1"/>
    </source>
</evidence>
<dbReference type="PIRSF" id="PIRSF000530">
    <property type="entry name" value="Galactokinase"/>
    <property type="match status" value="1"/>
</dbReference>
<dbReference type="PRINTS" id="PR00473">
    <property type="entry name" value="GALCTOKINASE"/>
</dbReference>
<dbReference type="RefSeq" id="WP_254165569.1">
    <property type="nucleotide sequence ID" value="NZ_JANAFB010000008.1"/>
</dbReference>
<keyword evidence="12" id="KW-1185">Reference proteome</keyword>
<dbReference type="Pfam" id="PF00288">
    <property type="entry name" value="GHMP_kinases_N"/>
    <property type="match status" value="1"/>
</dbReference>
<dbReference type="GO" id="GO:0006012">
    <property type="term" value="P:galactose metabolic process"/>
    <property type="evidence" value="ECO:0007669"/>
    <property type="project" value="UniProtKB-KW"/>
</dbReference>
<proteinExistence type="inferred from homology"/>
<sequence length="498" mass="51318">MAWRPAPPAGEQAERAAGAFRAAYGREPWGIFSAPGRVNLLGEHIDYSGGTVLPLALPHRTVVAVAPREDGLVRAVSAQEDGGIRAVPLDDVAPGAVEGWLAYVAGVPWAMAREGLGEYPGADLAVDSAVPLGAGLSSSAALECAVALAFDALAAEGAAAGASDGASDPDPDPAPAARRSDRSPWSATDAGRARLAAACILAENEIAGASTGGMDQSISLRAREGSVLAIDCRDFSSAPVDVDLDAAGLALLVIDTRAPHRLVDGQYARRRKGCDDAARALGLGTLRDALGEHPDAGAADRALERWDALDPASAAPKAEVPNGKGPKREDPNGDGPDGEGLDGNGPDREGRDGDGPDRKRPESRDGAPPVRALLRHAWTEMARVQRCADLFREFREPEARPGPWAELGGLLAASHASLRDDYAVSCAELDLAVDAAHRAGALGARMTGGGFGGSAIALVGRDDAEPVARAVARAFAREGFAPPEFMLASPSAAARRER</sequence>
<dbReference type="InterPro" id="IPR006206">
    <property type="entry name" value="Mevalonate/galactokinase"/>
</dbReference>
<dbReference type="InterPro" id="IPR006204">
    <property type="entry name" value="GHMP_kinase_N_dom"/>
</dbReference>
<evidence type="ECO:0000259" key="9">
    <source>
        <dbReference type="Pfam" id="PF08544"/>
    </source>
</evidence>
<evidence type="ECO:0000259" key="10">
    <source>
        <dbReference type="Pfam" id="PF10509"/>
    </source>
</evidence>
<keyword evidence="5" id="KW-0067">ATP-binding</keyword>
<keyword evidence="4" id="KW-0418">Kinase</keyword>
<evidence type="ECO:0000313" key="12">
    <source>
        <dbReference type="Proteomes" id="UP001139502"/>
    </source>
</evidence>
<comment type="similarity">
    <text evidence="1">Belongs to the GHMP kinase family. GalK subfamily.</text>
</comment>
<dbReference type="PANTHER" id="PTHR10457:SF7">
    <property type="entry name" value="GALACTOKINASE-RELATED"/>
    <property type="match status" value="1"/>
</dbReference>
<keyword evidence="2" id="KW-0808">Transferase</keyword>
<dbReference type="AlphaFoldDB" id="A0A9X2KHP6"/>
<keyword evidence="3" id="KW-0547">Nucleotide-binding</keyword>
<evidence type="ECO:0000256" key="1">
    <source>
        <dbReference type="ARBA" id="ARBA00006566"/>
    </source>
</evidence>
<dbReference type="InterPro" id="IPR000705">
    <property type="entry name" value="Galactokinase"/>
</dbReference>
<dbReference type="Gene3D" id="3.30.70.890">
    <property type="entry name" value="GHMP kinase, C-terminal domain"/>
    <property type="match status" value="2"/>
</dbReference>
<dbReference type="Pfam" id="PF10509">
    <property type="entry name" value="GalKase_gal_bdg"/>
    <property type="match status" value="1"/>
</dbReference>
<evidence type="ECO:0000256" key="4">
    <source>
        <dbReference type="ARBA" id="ARBA00022777"/>
    </source>
</evidence>
<feature type="compositionally biased region" description="Basic and acidic residues" evidence="7">
    <location>
        <begin position="345"/>
        <end position="365"/>
    </location>
</feature>
<feature type="domain" description="Galactokinase N-terminal" evidence="10">
    <location>
        <begin position="19"/>
        <end position="67"/>
    </location>
</feature>
<dbReference type="InterPro" id="IPR019539">
    <property type="entry name" value="GalKase_N"/>
</dbReference>
<feature type="domain" description="GHMP kinase N-terminal" evidence="8">
    <location>
        <begin position="109"/>
        <end position="154"/>
    </location>
</feature>
<evidence type="ECO:0000256" key="5">
    <source>
        <dbReference type="ARBA" id="ARBA00022840"/>
    </source>
</evidence>
<evidence type="ECO:0000256" key="7">
    <source>
        <dbReference type="SAM" id="MobiDB-lite"/>
    </source>
</evidence>
<comment type="caution">
    <text evidence="11">The sequence shown here is derived from an EMBL/GenBank/DDBJ whole genome shotgun (WGS) entry which is preliminary data.</text>
</comment>
<keyword evidence="6" id="KW-0119">Carbohydrate metabolism</keyword>
<dbReference type="InterPro" id="IPR006203">
    <property type="entry name" value="GHMP_knse_ATP-bd_CS"/>
</dbReference>
<dbReference type="GO" id="GO:0005829">
    <property type="term" value="C:cytosol"/>
    <property type="evidence" value="ECO:0007669"/>
    <property type="project" value="TreeGrafter"/>
</dbReference>
<reference evidence="11" key="1">
    <citation type="submission" date="2022-06" db="EMBL/GenBank/DDBJ databases">
        <title>Rothia sp. isolated from sandalwood seedling.</title>
        <authorList>
            <person name="Tuikhar N."/>
            <person name="Kirdat K."/>
            <person name="Thorat V."/>
            <person name="Swetha P."/>
            <person name="Padma S."/>
            <person name="Sundararaj R."/>
            <person name="Yadav A."/>
        </authorList>
    </citation>
    <scope>NUCLEOTIDE SEQUENCE</scope>
    <source>
        <strain evidence="11">AR01</strain>
    </source>
</reference>
<evidence type="ECO:0000256" key="3">
    <source>
        <dbReference type="ARBA" id="ARBA00022741"/>
    </source>
</evidence>
<dbReference type="InterPro" id="IPR014721">
    <property type="entry name" value="Ribsml_uS5_D2-typ_fold_subgr"/>
</dbReference>
<dbReference type="Pfam" id="PF08544">
    <property type="entry name" value="GHMP_kinases_C"/>
    <property type="match status" value="1"/>
</dbReference>
<gene>
    <name evidence="11" type="ORF">NBM05_05010</name>
</gene>
<keyword evidence="6" id="KW-0299">Galactose metabolism</keyword>
<evidence type="ECO:0000256" key="2">
    <source>
        <dbReference type="ARBA" id="ARBA00022679"/>
    </source>
</evidence>
<dbReference type="PRINTS" id="PR00959">
    <property type="entry name" value="MEVGALKINASE"/>
</dbReference>
<dbReference type="GO" id="GO:0005524">
    <property type="term" value="F:ATP binding"/>
    <property type="evidence" value="ECO:0007669"/>
    <property type="project" value="UniProtKB-KW"/>
</dbReference>
<dbReference type="GO" id="GO:0004335">
    <property type="term" value="F:galactokinase activity"/>
    <property type="evidence" value="ECO:0007669"/>
    <property type="project" value="InterPro"/>
</dbReference>
<organism evidence="11 12">
    <name type="scientific">Rothia santali</name>
    <dbReference type="NCBI Taxonomy" id="2949643"/>
    <lineage>
        <taxon>Bacteria</taxon>
        <taxon>Bacillati</taxon>
        <taxon>Actinomycetota</taxon>
        <taxon>Actinomycetes</taxon>
        <taxon>Micrococcales</taxon>
        <taxon>Micrococcaceae</taxon>
        <taxon>Rothia</taxon>
    </lineage>
</organism>
<dbReference type="Gene3D" id="3.30.230.10">
    <property type="match status" value="1"/>
</dbReference>